<dbReference type="SMART" id="SM00293">
    <property type="entry name" value="PWWP"/>
    <property type="match status" value="1"/>
</dbReference>
<dbReference type="AlphaFoldDB" id="A0AB39ZWH1"/>
<feature type="domain" description="PWWP" evidence="2">
    <location>
        <begin position="13"/>
        <end position="64"/>
    </location>
</feature>
<organism evidence="3 4">
    <name type="scientific">Drosophila suzukii</name>
    <name type="common">Spotted-wing drosophila fruit fly</name>
    <dbReference type="NCBI Taxonomy" id="28584"/>
    <lineage>
        <taxon>Eukaryota</taxon>
        <taxon>Metazoa</taxon>
        <taxon>Ecdysozoa</taxon>
        <taxon>Arthropoda</taxon>
        <taxon>Hexapoda</taxon>
        <taxon>Insecta</taxon>
        <taxon>Pterygota</taxon>
        <taxon>Neoptera</taxon>
        <taxon>Endopterygota</taxon>
        <taxon>Diptera</taxon>
        <taxon>Brachycera</taxon>
        <taxon>Muscomorpha</taxon>
        <taxon>Ephydroidea</taxon>
        <taxon>Drosophilidae</taxon>
        <taxon>Drosophila</taxon>
        <taxon>Sophophora</taxon>
    </lineage>
</organism>
<dbReference type="RefSeq" id="XP_016944719.4">
    <property type="nucleotide sequence ID" value="XM_017089230.4"/>
</dbReference>
<evidence type="ECO:0000313" key="3">
    <source>
        <dbReference type="Proteomes" id="UP001652628"/>
    </source>
</evidence>
<reference evidence="4" key="1">
    <citation type="submission" date="2025-08" db="UniProtKB">
        <authorList>
            <consortium name="RefSeq"/>
        </authorList>
    </citation>
    <scope>IDENTIFICATION</scope>
</reference>
<dbReference type="PROSITE" id="PS50812">
    <property type="entry name" value="PWWP"/>
    <property type="match status" value="1"/>
</dbReference>
<dbReference type="GeneID" id="108020843"/>
<feature type="region of interest" description="Disordered" evidence="1">
    <location>
        <begin position="152"/>
        <end position="188"/>
    </location>
</feature>
<evidence type="ECO:0000259" key="2">
    <source>
        <dbReference type="PROSITE" id="PS50812"/>
    </source>
</evidence>
<protein>
    <submittedName>
        <fullName evidence="4">Hepatoma-derived growth factor</fullName>
    </submittedName>
</protein>
<gene>
    <name evidence="4" type="primary">LOC108020843</name>
</gene>
<feature type="compositionally biased region" description="Basic and acidic residues" evidence="1">
    <location>
        <begin position="304"/>
        <end position="319"/>
    </location>
</feature>
<feature type="compositionally biased region" description="Basic and acidic residues" evidence="1">
    <location>
        <begin position="167"/>
        <end position="177"/>
    </location>
</feature>
<feature type="region of interest" description="Disordered" evidence="1">
    <location>
        <begin position="234"/>
        <end position="256"/>
    </location>
</feature>
<proteinExistence type="predicted"/>
<feature type="compositionally biased region" description="Basic and acidic residues" evidence="1">
    <location>
        <begin position="234"/>
        <end position="253"/>
    </location>
</feature>
<feature type="region of interest" description="Disordered" evidence="1">
    <location>
        <begin position="300"/>
        <end position="323"/>
    </location>
</feature>
<dbReference type="Pfam" id="PF00855">
    <property type="entry name" value="PWWP"/>
    <property type="match status" value="1"/>
</dbReference>
<evidence type="ECO:0000256" key="1">
    <source>
        <dbReference type="SAM" id="MobiDB-lite"/>
    </source>
</evidence>
<dbReference type="Proteomes" id="UP001652628">
    <property type="component" value="Chromosome 3"/>
</dbReference>
<keyword evidence="3" id="KW-1185">Reference proteome</keyword>
<dbReference type="InterPro" id="IPR000313">
    <property type="entry name" value="PWWP_dom"/>
</dbReference>
<name>A0AB39ZWH1_DROSZ</name>
<evidence type="ECO:0000313" key="4">
    <source>
        <dbReference type="RefSeq" id="XP_016944719.4"/>
    </source>
</evidence>
<sequence length="337" mass="38832">MGRHRARKPLFTIGDFVFAKVRGYRAWPARILSRVGSTAYNVYFYGTCNHAKVPRNQIFDFERNQRRLGVFRSKGYACNPNFRGAMIHARQAFANPEMDYGYYQQMAVNEGHCVNAEDLKMDYTVVDVSANQQKQKEQDAKEEEWMNLLIEDDSSKDISTDPLEGCGSHELDSKNQPEKQVSVELNSKDPLEVDNVEEYYLMAQITPLKSDKIKDRDAKVTTPKDLKLILEGLDPKDWSGTHNEEGDTSKDQLVDPASLKQNLMPQLDGLASDEMDLKAQEKASKELVDKDVQELMEMLEDYEEQARKEEDQDSEKQKLEGMYFMDQPLNLTCRRRC</sequence>
<accession>A0AB39ZWH1</accession>
<dbReference type="Gene3D" id="2.30.30.140">
    <property type="match status" value="1"/>
</dbReference>
<dbReference type="SUPFAM" id="SSF63748">
    <property type="entry name" value="Tudor/PWWP/MBT"/>
    <property type="match status" value="1"/>
</dbReference>